<keyword evidence="3" id="KW-1185">Reference proteome</keyword>
<protein>
    <submittedName>
        <fullName evidence="2">Uncharacterized protein</fullName>
    </submittedName>
</protein>
<name>W1NF56_AMBTC</name>
<sequence>MAMANNRRALGDIGNLVGALSTRCVVTKGQSLQENRGLTTKKKISLPVDRPITRSFGAILEKKQTLAKKEERIDEEEDNVKWRSKQRRTMSSRKKKTQNENDPIDAFMEEREKEDAEVVITQGKHLENKDFTADATSTETSYLSCEIEMEDAESPLPCIDELDVKNPLAVVEYVKDIYSFYRKTEYLCFSSSSRNL</sequence>
<dbReference type="Proteomes" id="UP000017836">
    <property type="component" value="Unassembled WGS sequence"/>
</dbReference>
<proteinExistence type="predicted"/>
<evidence type="ECO:0000256" key="1">
    <source>
        <dbReference type="SAM" id="MobiDB-lite"/>
    </source>
</evidence>
<dbReference type="eggNOG" id="KOG0653">
    <property type="taxonomic scope" value="Eukaryota"/>
</dbReference>
<accession>W1NF56</accession>
<evidence type="ECO:0000313" key="2">
    <source>
        <dbReference type="EMBL" id="ERM94111.1"/>
    </source>
</evidence>
<dbReference type="GO" id="GO:0044772">
    <property type="term" value="P:mitotic cell cycle phase transition"/>
    <property type="evidence" value="ECO:0007669"/>
    <property type="project" value="InterPro"/>
</dbReference>
<feature type="compositionally biased region" description="Basic residues" evidence="1">
    <location>
        <begin position="82"/>
        <end position="96"/>
    </location>
</feature>
<dbReference type="PIRSF" id="PIRSF001771">
    <property type="entry name" value="Cyclin_A_B_D_E"/>
    <property type="match status" value="1"/>
</dbReference>
<reference evidence="3" key="1">
    <citation type="journal article" date="2013" name="Science">
        <title>The Amborella genome and the evolution of flowering plants.</title>
        <authorList>
            <consortium name="Amborella Genome Project"/>
        </authorList>
    </citation>
    <scope>NUCLEOTIDE SEQUENCE [LARGE SCALE GENOMIC DNA]</scope>
</reference>
<dbReference type="STRING" id="13333.W1NF56"/>
<dbReference type="HOGENOM" id="CLU_125793_0_0_1"/>
<evidence type="ECO:0000313" key="3">
    <source>
        <dbReference type="Proteomes" id="UP000017836"/>
    </source>
</evidence>
<feature type="region of interest" description="Disordered" evidence="1">
    <location>
        <begin position="66"/>
        <end position="101"/>
    </location>
</feature>
<gene>
    <name evidence="2" type="ORF">AMTR_s00010p00130760</name>
</gene>
<dbReference type="AlphaFoldDB" id="W1NF56"/>
<dbReference type="Gramene" id="ERM94111">
    <property type="protein sequence ID" value="ERM94111"/>
    <property type="gene ID" value="AMTR_s00010p00130760"/>
</dbReference>
<organism evidence="2 3">
    <name type="scientific">Amborella trichopoda</name>
    <dbReference type="NCBI Taxonomy" id="13333"/>
    <lineage>
        <taxon>Eukaryota</taxon>
        <taxon>Viridiplantae</taxon>
        <taxon>Streptophyta</taxon>
        <taxon>Embryophyta</taxon>
        <taxon>Tracheophyta</taxon>
        <taxon>Spermatophyta</taxon>
        <taxon>Magnoliopsida</taxon>
        <taxon>Amborellales</taxon>
        <taxon>Amborellaceae</taxon>
        <taxon>Amborella</taxon>
    </lineage>
</organism>
<dbReference type="InterPro" id="IPR046965">
    <property type="entry name" value="Cyclin_A/B-like"/>
</dbReference>
<dbReference type="GO" id="GO:0016538">
    <property type="term" value="F:cyclin-dependent protein serine/threonine kinase regulator activity"/>
    <property type="evidence" value="ECO:0007669"/>
    <property type="project" value="InterPro"/>
</dbReference>
<dbReference type="EMBL" id="KI397513">
    <property type="protein sequence ID" value="ERM94111.1"/>
    <property type="molecule type" value="Genomic_DNA"/>
</dbReference>